<dbReference type="PANTHER" id="PTHR32196">
    <property type="entry name" value="ABC TRANSPORTER PERMEASE PROTEIN YPHD-RELATED-RELATED"/>
    <property type="match status" value="1"/>
</dbReference>
<evidence type="ECO:0000256" key="4">
    <source>
        <dbReference type="ARBA" id="ARBA00022989"/>
    </source>
</evidence>
<feature type="transmembrane region" description="Helical" evidence="6">
    <location>
        <begin position="147"/>
        <end position="166"/>
    </location>
</feature>
<evidence type="ECO:0000313" key="7">
    <source>
        <dbReference type="EMBL" id="CAA9457391.1"/>
    </source>
</evidence>
<reference evidence="7" key="1">
    <citation type="submission" date="2020-02" db="EMBL/GenBank/DDBJ databases">
        <authorList>
            <person name="Meier V. D."/>
        </authorList>
    </citation>
    <scope>NUCLEOTIDE SEQUENCE</scope>
    <source>
        <strain evidence="7">AVDCRST_MAG02</strain>
    </source>
</reference>
<organism evidence="7">
    <name type="scientific">uncultured Rubrobacteraceae bacterium</name>
    <dbReference type="NCBI Taxonomy" id="349277"/>
    <lineage>
        <taxon>Bacteria</taxon>
        <taxon>Bacillati</taxon>
        <taxon>Actinomycetota</taxon>
        <taxon>Rubrobacteria</taxon>
        <taxon>Rubrobacterales</taxon>
        <taxon>Rubrobacteraceae</taxon>
        <taxon>environmental samples</taxon>
    </lineage>
</organism>
<evidence type="ECO:0000256" key="2">
    <source>
        <dbReference type="ARBA" id="ARBA00022475"/>
    </source>
</evidence>
<keyword evidence="3 6" id="KW-0812">Transmembrane</keyword>
<evidence type="ECO:0000256" key="1">
    <source>
        <dbReference type="ARBA" id="ARBA00004651"/>
    </source>
</evidence>
<feature type="transmembrane region" description="Helical" evidence="6">
    <location>
        <begin position="79"/>
        <end position="99"/>
    </location>
</feature>
<feature type="transmembrane region" description="Helical" evidence="6">
    <location>
        <begin position="120"/>
        <end position="141"/>
    </location>
</feature>
<feature type="transmembrane region" description="Helical" evidence="6">
    <location>
        <begin position="318"/>
        <end position="336"/>
    </location>
</feature>
<gene>
    <name evidence="7" type="ORF">AVDCRST_MAG02-1649</name>
</gene>
<name>A0A6J4R6X3_9ACTN</name>
<protein>
    <submittedName>
        <fullName evidence="7">Ribose ABC transport system, permease protein RbsC</fullName>
    </submittedName>
</protein>
<feature type="transmembrane region" description="Helical" evidence="6">
    <location>
        <begin position="187"/>
        <end position="210"/>
    </location>
</feature>
<comment type="subcellular location">
    <subcellularLocation>
        <location evidence="1">Cell membrane</location>
        <topology evidence="1">Multi-pass membrane protein</topology>
    </subcellularLocation>
</comment>
<keyword evidence="2" id="KW-1003">Cell membrane</keyword>
<evidence type="ECO:0000256" key="5">
    <source>
        <dbReference type="ARBA" id="ARBA00023136"/>
    </source>
</evidence>
<proteinExistence type="predicted"/>
<feature type="transmembrane region" description="Helical" evidence="6">
    <location>
        <begin position="52"/>
        <end position="73"/>
    </location>
</feature>
<keyword evidence="4 6" id="KW-1133">Transmembrane helix</keyword>
<dbReference type="GO" id="GO:0022857">
    <property type="term" value="F:transmembrane transporter activity"/>
    <property type="evidence" value="ECO:0007669"/>
    <property type="project" value="InterPro"/>
</dbReference>
<dbReference type="InterPro" id="IPR001851">
    <property type="entry name" value="ABC_transp_permease"/>
</dbReference>
<feature type="transmembrane region" description="Helical" evidence="6">
    <location>
        <begin position="279"/>
        <end position="306"/>
    </location>
</feature>
<dbReference type="GO" id="GO:0005886">
    <property type="term" value="C:plasma membrane"/>
    <property type="evidence" value="ECO:0007669"/>
    <property type="project" value="UniProtKB-SubCell"/>
</dbReference>
<dbReference type="PANTHER" id="PTHR32196:SF72">
    <property type="entry name" value="RIBOSE IMPORT PERMEASE PROTEIN RBSC"/>
    <property type="match status" value="1"/>
</dbReference>
<dbReference type="Pfam" id="PF02653">
    <property type="entry name" value="BPD_transp_2"/>
    <property type="match status" value="1"/>
</dbReference>
<dbReference type="CDD" id="cd06579">
    <property type="entry name" value="TM_PBP1_transp_AraH_like"/>
    <property type="match status" value="1"/>
</dbReference>
<dbReference type="EMBL" id="CADCVH010000054">
    <property type="protein sequence ID" value="CAA9457391.1"/>
    <property type="molecule type" value="Genomic_DNA"/>
</dbReference>
<dbReference type="AlphaFoldDB" id="A0A6J4R6X3"/>
<sequence>MTGPQTDPGQTQEPGRRLAGLSSVLIVGILAFLVVVFTILNGTAFLNFGNFVNIAVDASVLLLLGVGMTFVIITAGIDLSVGSVLVLSGVVGGQVMVALSGTSEQVQNYQFPNQAIGIPAGIAAGLLTGLVFGLFNGLLITRLKMQPFIVTLGTLGIGLGLAQILTGGTNVRFVPTAIQSQIGTREFFGFLPVPVVISLVVAVIAGVVLAKCGFGRYTYAIGSNAEAARRVGIDVDRHLLKVYALSGLLAGLAGLLDLSRFNTTSIGAHTADNLASISAVVIGGTSLFGGIGTMIGTVVGTFIPAVLRNGFIIQGVQAFWQEVAVGVVLILAVFIDQRRRSAEERM</sequence>
<feature type="transmembrane region" description="Helical" evidence="6">
    <location>
        <begin position="20"/>
        <end position="40"/>
    </location>
</feature>
<evidence type="ECO:0000256" key="6">
    <source>
        <dbReference type="SAM" id="Phobius"/>
    </source>
</evidence>
<keyword evidence="5 6" id="KW-0472">Membrane</keyword>
<accession>A0A6J4R6X3</accession>
<evidence type="ECO:0000256" key="3">
    <source>
        <dbReference type="ARBA" id="ARBA00022692"/>
    </source>
</evidence>